<dbReference type="EMBL" id="KV750353">
    <property type="protein sequence ID" value="OCL05199.1"/>
    <property type="molecule type" value="Genomic_DNA"/>
</dbReference>
<keyword evidence="2" id="KW-0732">Signal</keyword>
<name>A0A8E2EUQ4_9PEZI</name>
<evidence type="ECO:0000256" key="2">
    <source>
        <dbReference type="SAM" id="SignalP"/>
    </source>
</evidence>
<organism evidence="3 4">
    <name type="scientific">Glonium stellatum</name>
    <dbReference type="NCBI Taxonomy" id="574774"/>
    <lineage>
        <taxon>Eukaryota</taxon>
        <taxon>Fungi</taxon>
        <taxon>Dikarya</taxon>
        <taxon>Ascomycota</taxon>
        <taxon>Pezizomycotina</taxon>
        <taxon>Dothideomycetes</taxon>
        <taxon>Pleosporomycetidae</taxon>
        <taxon>Gloniales</taxon>
        <taxon>Gloniaceae</taxon>
        <taxon>Glonium</taxon>
    </lineage>
</organism>
<gene>
    <name evidence="3" type="ORF">AOQ84DRAFT_345099</name>
</gene>
<evidence type="ECO:0000313" key="3">
    <source>
        <dbReference type="EMBL" id="OCL05199.1"/>
    </source>
</evidence>
<evidence type="ECO:0000313" key="4">
    <source>
        <dbReference type="Proteomes" id="UP000250140"/>
    </source>
</evidence>
<accession>A0A8E2EUQ4</accession>
<protein>
    <submittedName>
        <fullName evidence="3">Uncharacterized protein</fullName>
    </submittedName>
</protein>
<feature type="region of interest" description="Disordered" evidence="1">
    <location>
        <begin position="74"/>
        <end position="106"/>
    </location>
</feature>
<feature type="signal peptide" evidence="2">
    <location>
        <begin position="1"/>
        <end position="23"/>
    </location>
</feature>
<keyword evidence="4" id="KW-1185">Reference proteome</keyword>
<feature type="chain" id="PRO_5034424675" evidence="2">
    <location>
        <begin position="24"/>
        <end position="151"/>
    </location>
</feature>
<dbReference type="Proteomes" id="UP000250140">
    <property type="component" value="Unassembled WGS sequence"/>
</dbReference>
<dbReference type="OrthoDB" id="3780616at2759"/>
<proteinExistence type="predicted"/>
<dbReference type="AlphaFoldDB" id="A0A8E2EUQ4"/>
<evidence type="ECO:0000256" key="1">
    <source>
        <dbReference type="SAM" id="MobiDB-lite"/>
    </source>
</evidence>
<sequence length="151" mass="16579">MGFPGIYIILLMLFFSFLAEVAAVPITPSAADAERIAERMRAEGLSEVGYFFLYFGAISLSQSSTRAFLTSPLYRHSQQEKRDTSGDISPGSLEAPEMLPQSSAPGTTLDAIEEIINSVLSRSRSTERRELAYEGMEGAVRRPQGSRHWGA</sequence>
<reference evidence="3 4" key="1">
    <citation type="journal article" date="2016" name="Nat. Commun.">
        <title>Ectomycorrhizal ecology is imprinted in the genome of the dominant symbiotic fungus Cenococcum geophilum.</title>
        <authorList>
            <consortium name="DOE Joint Genome Institute"/>
            <person name="Peter M."/>
            <person name="Kohler A."/>
            <person name="Ohm R.A."/>
            <person name="Kuo A."/>
            <person name="Krutzmann J."/>
            <person name="Morin E."/>
            <person name="Arend M."/>
            <person name="Barry K.W."/>
            <person name="Binder M."/>
            <person name="Choi C."/>
            <person name="Clum A."/>
            <person name="Copeland A."/>
            <person name="Grisel N."/>
            <person name="Haridas S."/>
            <person name="Kipfer T."/>
            <person name="LaButti K."/>
            <person name="Lindquist E."/>
            <person name="Lipzen A."/>
            <person name="Maire R."/>
            <person name="Meier B."/>
            <person name="Mihaltcheva S."/>
            <person name="Molinier V."/>
            <person name="Murat C."/>
            <person name="Poggeler S."/>
            <person name="Quandt C.A."/>
            <person name="Sperisen C."/>
            <person name="Tritt A."/>
            <person name="Tisserant E."/>
            <person name="Crous P.W."/>
            <person name="Henrissat B."/>
            <person name="Nehls U."/>
            <person name="Egli S."/>
            <person name="Spatafora J.W."/>
            <person name="Grigoriev I.V."/>
            <person name="Martin F.M."/>
        </authorList>
    </citation>
    <scope>NUCLEOTIDE SEQUENCE [LARGE SCALE GENOMIC DNA]</scope>
    <source>
        <strain evidence="3 4">CBS 207.34</strain>
    </source>
</reference>